<comment type="similarity">
    <text evidence="10">Belongs to the insect chemoreceptor superfamily. Heteromeric odorant receptor channel (TC 1.A.69) family.</text>
</comment>
<dbReference type="HOGENOM" id="CLU_052091_0_0_1"/>
<dbReference type="OMA" id="NTENATM"/>
<dbReference type="Pfam" id="PF02949">
    <property type="entry name" value="7tm_6"/>
    <property type="match status" value="1"/>
</dbReference>
<dbReference type="GO" id="GO:0007165">
    <property type="term" value="P:signal transduction"/>
    <property type="evidence" value="ECO:0007669"/>
    <property type="project" value="UniProtKB-KW"/>
</dbReference>
<evidence type="ECO:0000256" key="4">
    <source>
        <dbReference type="ARBA" id="ARBA00022692"/>
    </source>
</evidence>
<dbReference type="PANTHER" id="PTHR21137:SF35">
    <property type="entry name" value="ODORANT RECEPTOR 19A-RELATED"/>
    <property type="match status" value="1"/>
</dbReference>
<evidence type="ECO:0000256" key="8">
    <source>
        <dbReference type="ARBA" id="ARBA00023170"/>
    </source>
</evidence>
<name>B0XK83_CULQU</name>
<evidence type="ECO:0000256" key="9">
    <source>
        <dbReference type="ARBA" id="ARBA00023224"/>
    </source>
</evidence>
<keyword evidence="4 10" id="KW-0812">Transmembrane</keyword>
<keyword evidence="3 10" id="KW-0716">Sensory transduction</keyword>
<evidence type="ECO:0000313" key="13">
    <source>
        <dbReference type="Proteomes" id="UP000002320"/>
    </source>
</evidence>
<evidence type="ECO:0000256" key="10">
    <source>
        <dbReference type="RuleBase" id="RU351113"/>
    </source>
</evidence>
<evidence type="ECO:0000256" key="7">
    <source>
        <dbReference type="ARBA" id="ARBA00023136"/>
    </source>
</evidence>
<dbReference type="AlphaFoldDB" id="B0XK83"/>
<organism>
    <name type="scientific">Culex quinquefasciatus</name>
    <name type="common">Southern house mosquito</name>
    <name type="synonym">Culex pungens</name>
    <dbReference type="NCBI Taxonomy" id="7176"/>
    <lineage>
        <taxon>Eukaryota</taxon>
        <taxon>Metazoa</taxon>
        <taxon>Ecdysozoa</taxon>
        <taxon>Arthropoda</taxon>
        <taxon>Hexapoda</taxon>
        <taxon>Insecta</taxon>
        <taxon>Pterygota</taxon>
        <taxon>Neoptera</taxon>
        <taxon>Endopterygota</taxon>
        <taxon>Diptera</taxon>
        <taxon>Nematocera</taxon>
        <taxon>Culicoidea</taxon>
        <taxon>Culicidae</taxon>
        <taxon>Culicinae</taxon>
        <taxon>Culicini</taxon>
        <taxon>Culex</taxon>
        <taxon>Culex</taxon>
    </lineage>
</organism>
<keyword evidence="9 10" id="KW-0807">Transducer</keyword>
<protein>
    <recommendedName>
        <fullName evidence="10">Odorant receptor</fullName>
    </recommendedName>
</protein>
<keyword evidence="6 10" id="KW-1133">Transmembrane helix</keyword>
<proteinExistence type="inferred from homology"/>
<dbReference type="eggNOG" id="ENOG502T836">
    <property type="taxonomic scope" value="Eukaryota"/>
</dbReference>
<sequence>MFSALNHFRQRVHGQLAKIRRNLREFHCDKEYFVHHDLLAAIGGLHLMGDDALMYVLMTWRAYQTVTTCHELVQLVYNMLVYTETVVVLVRLVLIGSNYTHLGKVRGYINARNFDRQGPCALETRKRSYFVVRNVSLVSLINLMMVAVPALVFDIDALQLPFQVSSHTLLNTVIQKIYIVLIFSATVNAVNNFVTIFMVLKGLLTEAEVVANSFSRIFDQASVIPLTQEASSSNYDESTFWDQLNQQFAEHINQHCILLGHIQTIRPLLEGTFLVIYYVTAFNMACGCFFVMAQDKPFNIYTIQVVNLIILQTFECFVYTYLTTKLKDVHSSIGQAVYCLSWPQDLKFSERFGPQYRAVRAKLTLIQERCNQDVRFSTGGHFEFTQERFTELMNMTYTLVTFLWEMKKGG</sequence>
<feature type="transmembrane region" description="Helical" evidence="10">
    <location>
        <begin position="298"/>
        <end position="322"/>
    </location>
</feature>
<dbReference type="GO" id="GO:0004984">
    <property type="term" value="F:olfactory receptor activity"/>
    <property type="evidence" value="ECO:0007669"/>
    <property type="project" value="InterPro"/>
</dbReference>
<evidence type="ECO:0000256" key="1">
    <source>
        <dbReference type="ARBA" id="ARBA00004651"/>
    </source>
</evidence>
<dbReference type="VEuPathDB" id="VectorBase:CQUJHB002383"/>
<evidence type="ECO:0000256" key="3">
    <source>
        <dbReference type="ARBA" id="ARBA00022606"/>
    </source>
</evidence>
<keyword evidence="13" id="KW-1185">Reference proteome</keyword>
<evidence type="ECO:0000313" key="12">
    <source>
        <dbReference type="EnsemblMetazoa" id="CPIJ019643-PA"/>
    </source>
</evidence>
<dbReference type="EMBL" id="DS233742">
    <property type="protein sequence ID" value="EDS31434.1"/>
    <property type="molecule type" value="Genomic_DNA"/>
</dbReference>
<evidence type="ECO:0000313" key="11">
    <source>
        <dbReference type="EMBL" id="EDS31434.1"/>
    </source>
</evidence>
<dbReference type="GO" id="GO:0005886">
    <property type="term" value="C:plasma membrane"/>
    <property type="evidence" value="ECO:0007669"/>
    <property type="project" value="UniProtKB-SubCell"/>
</dbReference>
<dbReference type="InParanoid" id="B0XK83"/>
<dbReference type="PANTHER" id="PTHR21137">
    <property type="entry name" value="ODORANT RECEPTOR"/>
    <property type="match status" value="1"/>
</dbReference>
<feature type="transmembrane region" description="Helical" evidence="10">
    <location>
        <begin position="135"/>
        <end position="153"/>
    </location>
</feature>
<feature type="transmembrane region" description="Helical" evidence="10">
    <location>
        <begin position="173"/>
        <end position="194"/>
    </location>
</feature>
<evidence type="ECO:0000256" key="5">
    <source>
        <dbReference type="ARBA" id="ARBA00022725"/>
    </source>
</evidence>
<evidence type="ECO:0000256" key="6">
    <source>
        <dbReference type="ARBA" id="ARBA00022989"/>
    </source>
</evidence>
<gene>
    <name evidence="12" type="primary">6054081</name>
    <name evidence="11" type="ORF">CpipJ_CPIJ019643</name>
</gene>
<comment type="caution">
    <text evidence="10">Lacks conserved residue(s) required for the propagation of feature annotation.</text>
</comment>
<keyword evidence="5 10" id="KW-0552">Olfaction</keyword>
<keyword evidence="2" id="KW-1003">Cell membrane</keyword>
<dbReference type="GO" id="GO:0005549">
    <property type="term" value="F:odorant binding"/>
    <property type="evidence" value="ECO:0007669"/>
    <property type="project" value="InterPro"/>
</dbReference>
<feature type="transmembrane region" description="Helical" evidence="10">
    <location>
        <begin position="273"/>
        <end position="292"/>
    </location>
</feature>
<dbReference type="EnsemblMetazoa" id="CPIJ019643-RA">
    <property type="protein sequence ID" value="CPIJ019643-PA"/>
    <property type="gene ID" value="CPIJ019643"/>
</dbReference>
<dbReference type="OrthoDB" id="7726730at2759"/>
<keyword evidence="8 10" id="KW-0675">Receptor</keyword>
<keyword evidence="7 10" id="KW-0472">Membrane</keyword>
<dbReference type="VEuPathDB" id="VectorBase:CPIJ019643"/>
<evidence type="ECO:0000256" key="2">
    <source>
        <dbReference type="ARBA" id="ARBA00022475"/>
    </source>
</evidence>
<comment type="subcellular location">
    <subcellularLocation>
        <location evidence="1 10">Cell membrane</location>
        <topology evidence="1 10">Multi-pass membrane protein</topology>
    </subcellularLocation>
</comment>
<reference evidence="12" key="2">
    <citation type="submission" date="2021-02" db="UniProtKB">
        <authorList>
            <consortium name="EnsemblMetazoa"/>
        </authorList>
    </citation>
    <scope>IDENTIFICATION</scope>
    <source>
        <strain evidence="12">JHB</strain>
    </source>
</reference>
<reference evidence="11" key="1">
    <citation type="submission" date="2007-03" db="EMBL/GenBank/DDBJ databases">
        <title>Annotation of Culex pipiens quinquefasciatus.</title>
        <authorList>
            <consortium name="The Broad Institute Genome Sequencing Platform"/>
            <person name="Atkinson P.W."/>
            <person name="Hemingway J."/>
            <person name="Christensen B.M."/>
            <person name="Higgs S."/>
            <person name="Kodira C."/>
            <person name="Hannick L."/>
            <person name="Megy K."/>
            <person name="O'Leary S."/>
            <person name="Pearson M."/>
            <person name="Haas B.J."/>
            <person name="Mauceli E."/>
            <person name="Wortman J.R."/>
            <person name="Lee N.H."/>
            <person name="Guigo R."/>
            <person name="Stanke M."/>
            <person name="Alvarado L."/>
            <person name="Amedeo P."/>
            <person name="Antoine C.H."/>
            <person name="Arensburger P."/>
            <person name="Bidwell S.L."/>
            <person name="Crawford M."/>
            <person name="Camaro F."/>
            <person name="Devon K."/>
            <person name="Engels R."/>
            <person name="Hammond M."/>
            <person name="Howarth C."/>
            <person name="Koehrsen M."/>
            <person name="Lawson D."/>
            <person name="Montgomery P."/>
            <person name="Nene V."/>
            <person name="Nusbaum C."/>
            <person name="Puiu D."/>
            <person name="Romero-Severson J."/>
            <person name="Severson D.W."/>
            <person name="Shumway M."/>
            <person name="Sisk P."/>
            <person name="Stolte C."/>
            <person name="Zeng Q."/>
            <person name="Eisenstadt E."/>
            <person name="Fraser-Liggett C."/>
            <person name="Strausberg R."/>
            <person name="Galagan J."/>
            <person name="Birren B."/>
            <person name="Collins F.H."/>
        </authorList>
    </citation>
    <scope>NUCLEOTIDE SEQUENCE [LARGE SCALE GENOMIC DNA]</scope>
    <source>
        <strain evidence="11">JHB</strain>
    </source>
</reference>
<dbReference type="InterPro" id="IPR004117">
    <property type="entry name" value="7tm6_olfct_rcpt"/>
</dbReference>
<dbReference type="KEGG" id="cqu:CpipJ_CPIJ019643"/>
<accession>B0XK83</accession>
<dbReference type="Proteomes" id="UP000002320">
    <property type="component" value="Unassembled WGS sequence"/>
</dbReference>